<comment type="subcellular location">
    <subcellularLocation>
        <location evidence="4">Cytoplasm</location>
    </subcellularLocation>
</comment>
<evidence type="ECO:0000256" key="3">
    <source>
        <dbReference type="ARBA" id="ARBA00003530"/>
    </source>
</evidence>
<feature type="transmembrane region" description="Helical" evidence="18">
    <location>
        <begin position="2196"/>
        <end position="2216"/>
    </location>
</feature>
<dbReference type="Pfam" id="PF02714">
    <property type="entry name" value="RSN1_7TM"/>
    <property type="match status" value="1"/>
</dbReference>
<dbReference type="GO" id="GO:0005737">
    <property type="term" value="C:cytoplasm"/>
    <property type="evidence" value="ECO:0007669"/>
    <property type="project" value="UniProtKB-SubCell"/>
</dbReference>
<comment type="catalytic activity">
    <reaction evidence="2">
        <text>Hydrolysis of (1-&gt;6)-alpha-D-glucosidic branch linkages in glycogen phosphorylase limit dextrin.</text>
        <dbReference type="EC" id="3.2.1.33"/>
    </reaction>
</comment>
<comment type="function">
    <text evidence="3">Multifunctional enzyme acting as 1,4-alpha-D-glucan:1,4-alpha-D-glucan 4-alpha-D-glycosyltransferase and amylo-1,6-glucosidase in glycogen degradation.</text>
</comment>
<dbReference type="InterPro" id="IPR012341">
    <property type="entry name" value="6hp_glycosidase-like_sf"/>
</dbReference>
<dbReference type="SUPFAM" id="SSF48208">
    <property type="entry name" value="Six-hairpin glycosidases"/>
    <property type="match status" value="1"/>
</dbReference>
<evidence type="ECO:0000256" key="18">
    <source>
        <dbReference type="SAM" id="Phobius"/>
    </source>
</evidence>
<sequence>MSPGIMTTTEVYLLQLNDDGSPQVAGEYIYLDPTGDDPITIRFAIEGTSSICRNGSLWVNIPQQGAEFRRDKFREYKLTPDFNKTLEISIPIYESGVFAFYTTYAELPKLDADDVPKSTNGHEGLKKTPVYYIDVAPRLKLDGRPLPLPALSLFSIISKLMGRFPGDWERHLRGISERGYNMIHFTPLQVRGASNSPYSLYDQLGWDPACFPRGEKDIEQLVESLEQKYSLLSLTDIVLNHTAHNTKWLEEHPEAGYNLKTAPWLESAYELDTKLMELSGQLEKLGLPVDIKTTEDLLELMEGIKKHVILELQLWEYYAINVERDADNIVEAWVGGKASPPQVGTATLSDFEHLKTAELKDQVEFIKKFALQGTDRLGERFRRRVEPNVAATLLSFSLGRYEGENTQSADKAAGKAKLIEVLDAINVAFYEEYDKDLNQILEQLFNRIKYVRIDDHGPKLGPINEANPIIETYFSRLPVNETTKNLTPGERALANNGWVWGGNALVDNAGPDSRVYLKREVIVWGDCVKLRYGSGPEDSPWLWDHMTKYARMLAKYFAGFRIDNCHSTPIHVAEHILDEARRVNPNLYVVAELFTGSEEMDYVFVKRLGISSLIREAMQAWSTGELSRLVHRHGGRPIGSFEVDDISKSDVSTPSSSKAPDLTREIIRRIRPSPVHALFMDCTHDNEPPAQKRDARDTLPNAALVNMCSSATGSVMGYDEIYPRLVDLVNEKRLYTSEASRTSQIKVGRGKGGIASIKKLLNQIHTIMGKDGYNETHIHHEGEYITVHRVHPESRKGYFLIAHTAFPGYGNGRGEFKPVVLTGTRANHLGSWMLEVDDRDETVKAVQDDTKFLRGIPSQVVDVPGIKMEFHGQDTIISVRDKFPPGSIALFDTWIPTAEHSTGLDNYVTSSAKAAWANLNLIDLNFLLYRCEAEERDASDGQDGVYDIPGHGKLVYAGLQGWWSILEGVINDNNLGHPICQNLRDGPWALDYIVGRIQKQSHAPGSEGLAGPAAWLRERFEAIRAIPSFLLPRYFALAIRTAYRASVDRAFELMNDHVAKGQWFLGSLAMVSVQQTGLVKSASLWPDKQVPSIAAGLPHFAVQWARCWGRDVFISIRGLYLGTSRFAEAKEHILAFASVLKHGMIPNLLSSGAAPRYNSRDSVWFFLQTIQDYTRFAPEGLDFLKTKVRRRFLPYDDTWFPVDDKRTYSTESTIEEIIQEALQRHASGMKYREANAGPQIDSQMKDEGFNQDIKVDWSNGIIFGGNQFNCGTWMDKMGESEKAGSKGVPGTPRDGAAIEITGLLYSTLRWVEQLHKQEKFAQSGVKTAEDKSVSWTEWADLIKANFEKCYYVPLSAEEDAKYDVNPSVVARRGMYKDLYKSGKEYEDYQLRPNFAIAMTVATDLFDPKHAWQALCLADSTIRGPTGMATLDPADKDYRPYYRNSEDSHDFATSKGRNYHQGPEWLWPTGFFLRALLKFDLQRRTTAEGRIEAFQQVTRRLAECKRAIKESPWAGLTELTQKNGEFCGDSLVLSLILGVGAFIAFCILRPRWPTLYAARKRRLDPKIGLPPLTDSFFGWIPRLYKVSEQQILASAGLDAFVFLTFFKMATRIFAIMTFFAVVVLWPINYSYRNFQPLWGGNDTNPDDNDDLYKPIGLPLGSAYLGKIGDGLEKDKSRERTFLWAYVFFTYFFVGLTIYFINKETFRIIGYRQDYLGSQSTITDRTFRLTGVPSAFRTEARIRALIEKLNIGKVENVSICRDWKALDKVVEERGQILHKLEISWAQYRKRQRYSAANARNNRNGQTDSSRHNSHISQGDEEANEDWRLLGDDSDQAHVTEGDRPQVSLRYGIFGLRSRRVDAIDYYEEKLRKMDDKVIEARKKDYHTTDMVLVTMDSVMSCQMVVQARIDPRPGRFLTKAAPSPSDIVWKNTYEPRGVRRIKAWTITLFITILTLVWIFPTAFLASWLSICTIQKVLPSFSEWLKDHAVIHSLFRNGLPTLVISLLNVAVPYLYEFLSNRQGMISHVDVELSLISKNFFFTFFNTFFVFAVSRTGFDFWSVLQDFLKDTSKIPRAIAADVEDLSVFFISFIILQGIGLMPFRILEVGSVFLFPINRFLAQTPRDYAALKKPPVFQYGFYLPTSLLVFNLCVIYSVLRWGFAILIFGTIYFSIGYFTFKHMLLYAMDQPQHATGGAWQIICYRIVIGLIVFEVVMVGQIASLAAFVQSVAVMPLIPFSIWYTYYFKRRYMPLMKYIALRAIRPEEGSGNEEAVVDEEESDDASPDRSRTREMLRRGSTLDELKERDMTFTNPSLIVPLQQAWVYTDPPPIVMTDEESEDGTAEGSEDQPALVLPNADSSLGIGDDNVWLSTTGRRG</sequence>
<dbReference type="InterPro" id="IPR032792">
    <property type="entry name" value="AGL_glucanoTrfase"/>
</dbReference>
<feature type="transmembrane region" description="Helical" evidence="18">
    <location>
        <begin position="1530"/>
        <end position="1551"/>
    </location>
</feature>
<feature type="transmembrane region" description="Helical" evidence="18">
    <location>
        <begin position="1680"/>
        <end position="1700"/>
    </location>
</feature>
<keyword evidence="10" id="KW-0808">Transferase</keyword>
<feature type="domain" description="Eukaryotic glycogen debranching enzyme N-terminal" evidence="21">
    <location>
        <begin position="41"/>
        <end position="141"/>
    </location>
</feature>
<evidence type="ECO:0000259" key="19">
    <source>
        <dbReference type="Pfam" id="PF02714"/>
    </source>
</evidence>
<dbReference type="SUPFAM" id="SSF51445">
    <property type="entry name" value="(Trans)glycosidases"/>
    <property type="match status" value="1"/>
</dbReference>
<dbReference type="InterPro" id="IPR032788">
    <property type="entry name" value="AGL_central"/>
</dbReference>
<feature type="transmembrane region" description="Helical" evidence="18">
    <location>
        <begin position="1611"/>
        <end position="1630"/>
    </location>
</feature>
<feature type="domain" description="CSC1/OSCA1-like cytosolic" evidence="24">
    <location>
        <begin position="1722"/>
        <end position="1929"/>
    </location>
</feature>
<dbReference type="FunFam" id="1.50.10.10:FF:000039">
    <property type="entry name" value="Glycogen debranching enzyme Gdb1, putative"/>
    <property type="match status" value="1"/>
</dbReference>
<dbReference type="Proteomes" id="UP000801864">
    <property type="component" value="Unassembled WGS sequence"/>
</dbReference>
<feature type="compositionally biased region" description="Acidic residues" evidence="17">
    <location>
        <begin position="2269"/>
        <end position="2279"/>
    </location>
</feature>
<feature type="transmembrane region" description="Helical" evidence="18">
    <location>
        <begin position="2084"/>
        <end position="2110"/>
    </location>
</feature>
<dbReference type="Pfam" id="PF06202">
    <property type="entry name" value="GDE_C"/>
    <property type="match status" value="1"/>
</dbReference>
<feature type="domain" description="CSC1/OSCA1-like 7TM region" evidence="19">
    <location>
        <begin position="1941"/>
        <end position="2214"/>
    </location>
</feature>
<evidence type="ECO:0000313" key="25">
    <source>
        <dbReference type="EMBL" id="KAF3076679.1"/>
    </source>
</evidence>
<feature type="region of interest" description="Disordered" evidence="17">
    <location>
        <begin position="2327"/>
        <end position="2373"/>
    </location>
</feature>
<evidence type="ECO:0000256" key="7">
    <source>
        <dbReference type="ARBA" id="ARBA00020723"/>
    </source>
</evidence>
<evidence type="ECO:0000256" key="15">
    <source>
        <dbReference type="ARBA" id="ARBA00025780"/>
    </source>
</evidence>
<keyword evidence="26" id="KW-1185">Reference proteome</keyword>
<evidence type="ECO:0000256" key="2">
    <source>
        <dbReference type="ARBA" id="ARBA00000927"/>
    </source>
</evidence>
<dbReference type="EMBL" id="QLNT01000002">
    <property type="protein sequence ID" value="KAF3076679.1"/>
    <property type="molecule type" value="Genomic_DNA"/>
</dbReference>
<comment type="catalytic activity">
    <reaction evidence="1">
        <text>Transfers a segment of a (1-&gt;4)-alpha-D-glucan to a new position in an acceptor, which may be glucose or a (1-&gt;4)-alpha-D-glucan.</text>
        <dbReference type="EC" id="2.4.1.25"/>
    </reaction>
</comment>
<dbReference type="InterPro" id="IPR029436">
    <property type="entry name" value="AGL_euk_N"/>
</dbReference>
<dbReference type="PANTHER" id="PTHR10569:SF2">
    <property type="entry name" value="GLYCOGEN DEBRANCHING ENZYME"/>
    <property type="match status" value="1"/>
</dbReference>
<evidence type="ECO:0000256" key="16">
    <source>
        <dbReference type="ARBA" id="ARBA00031477"/>
    </source>
</evidence>
<dbReference type="EC" id="2.4.1.25" evidence="5"/>
<dbReference type="Pfam" id="PF14701">
    <property type="entry name" value="hDGE_amylase"/>
    <property type="match status" value="1"/>
</dbReference>
<evidence type="ECO:0000259" key="24">
    <source>
        <dbReference type="Pfam" id="PF14703"/>
    </source>
</evidence>
<evidence type="ECO:0000256" key="13">
    <source>
        <dbReference type="ARBA" id="ARBA00023268"/>
    </source>
</evidence>
<keyword evidence="18" id="KW-1133">Transmembrane helix</keyword>
<feature type="domain" description="Glycogen debranching enzyme central" evidence="23">
    <location>
        <begin position="753"/>
        <end position="997"/>
    </location>
</feature>
<evidence type="ECO:0000259" key="20">
    <source>
        <dbReference type="Pfam" id="PF06202"/>
    </source>
</evidence>
<dbReference type="GO" id="GO:0004135">
    <property type="term" value="F:amylo-alpha-1,6-glucosidase activity"/>
    <property type="evidence" value="ECO:0007669"/>
    <property type="project" value="UniProtKB-EC"/>
</dbReference>
<feature type="transmembrane region" description="Helical" evidence="18">
    <location>
        <begin position="2131"/>
        <end position="2152"/>
    </location>
</feature>
<keyword evidence="18" id="KW-0812">Transmembrane</keyword>
<proteinExistence type="inferred from homology"/>
<keyword evidence="11" id="KW-0378">Hydrolase</keyword>
<feature type="transmembrane region" description="Helical" evidence="18">
    <location>
        <begin position="1995"/>
        <end position="2015"/>
    </location>
</feature>
<feature type="compositionally biased region" description="Acidic residues" evidence="17">
    <location>
        <begin position="2330"/>
        <end position="2343"/>
    </location>
</feature>
<dbReference type="Pfam" id="PF14703">
    <property type="entry name" value="PHM7_cyt"/>
    <property type="match status" value="1"/>
</dbReference>
<evidence type="ECO:0000256" key="10">
    <source>
        <dbReference type="ARBA" id="ARBA00022679"/>
    </source>
</evidence>
<feature type="transmembrane region" description="Helical" evidence="18">
    <location>
        <begin position="2158"/>
        <end position="2175"/>
    </location>
</feature>
<feature type="domain" description="Glycogen debranching enzyme C-terminal" evidence="20">
    <location>
        <begin position="1075"/>
        <end position="1529"/>
    </location>
</feature>
<keyword evidence="9" id="KW-0328">Glycosyltransferase</keyword>
<evidence type="ECO:0000313" key="26">
    <source>
        <dbReference type="Proteomes" id="UP000801864"/>
    </source>
</evidence>
<dbReference type="GO" id="GO:0005980">
    <property type="term" value="P:glycogen catabolic process"/>
    <property type="evidence" value="ECO:0007669"/>
    <property type="project" value="InterPro"/>
</dbReference>
<dbReference type="InterPro" id="IPR032790">
    <property type="entry name" value="GDE_C"/>
</dbReference>
<dbReference type="GO" id="GO:0004134">
    <property type="term" value="F:4-alpha-glucanotransferase activity"/>
    <property type="evidence" value="ECO:0007669"/>
    <property type="project" value="UniProtKB-EC"/>
</dbReference>
<evidence type="ECO:0000256" key="14">
    <source>
        <dbReference type="ARBA" id="ARBA00023295"/>
    </source>
</evidence>
<feature type="domain" description="Glycogen debranching enzyme glucanotransferase" evidence="22">
    <location>
        <begin position="145"/>
        <end position="588"/>
    </location>
</feature>
<keyword evidence="8" id="KW-0963">Cytoplasm</keyword>
<name>A0A9P5CI82_9HYPO</name>
<dbReference type="FunFam" id="3.20.20.80:FF:000242">
    <property type="entry name" value="Glycogen debranching enzyme Gdb1, putative"/>
    <property type="match status" value="1"/>
</dbReference>
<evidence type="ECO:0000256" key="12">
    <source>
        <dbReference type="ARBA" id="ARBA00023056"/>
    </source>
</evidence>
<accession>A0A9P5CI82</accession>
<keyword evidence="14" id="KW-0326">Glycosidase</keyword>
<evidence type="ECO:0000256" key="1">
    <source>
        <dbReference type="ARBA" id="ARBA00000439"/>
    </source>
</evidence>
<evidence type="ECO:0000256" key="17">
    <source>
        <dbReference type="SAM" id="MobiDB-lite"/>
    </source>
</evidence>
<dbReference type="GO" id="GO:0016020">
    <property type="term" value="C:membrane"/>
    <property type="evidence" value="ECO:0007669"/>
    <property type="project" value="InterPro"/>
</dbReference>
<feature type="transmembrane region" description="Helical" evidence="18">
    <location>
        <begin position="2036"/>
        <end position="2054"/>
    </location>
</feature>
<protein>
    <recommendedName>
        <fullName evidence="7">Glycogen debranching enzyme</fullName>
        <ecNumber evidence="5">2.4.1.25</ecNumber>
        <ecNumber evidence="6">3.2.1.33</ecNumber>
    </recommendedName>
    <alternativeName>
        <fullName evidence="16">Glycogen debrancher</fullName>
    </alternativeName>
</protein>
<dbReference type="CDD" id="cd11327">
    <property type="entry name" value="AmyAc_Glg_debranch_2"/>
    <property type="match status" value="1"/>
</dbReference>
<keyword evidence="18" id="KW-0472">Membrane</keyword>
<dbReference type="InterPro" id="IPR017853">
    <property type="entry name" value="GH"/>
</dbReference>
<feature type="region of interest" description="Disordered" evidence="17">
    <location>
        <begin position="1793"/>
        <end position="1820"/>
    </location>
</feature>
<dbReference type="Gene3D" id="3.20.20.80">
    <property type="entry name" value="Glycosidases"/>
    <property type="match status" value="2"/>
</dbReference>
<evidence type="ECO:0000259" key="23">
    <source>
        <dbReference type="Pfam" id="PF14702"/>
    </source>
</evidence>
<dbReference type="InterPro" id="IPR003864">
    <property type="entry name" value="CSC1/OSCA1-like_7TM"/>
</dbReference>
<feature type="region of interest" description="Disordered" evidence="17">
    <location>
        <begin position="2264"/>
        <end position="2294"/>
    </location>
</feature>
<dbReference type="InterPro" id="IPR027815">
    <property type="entry name" value="CSC1/OSCA1-like_cyt"/>
</dbReference>
<evidence type="ECO:0000256" key="8">
    <source>
        <dbReference type="ARBA" id="ARBA00022490"/>
    </source>
</evidence>
<organism evidence="25 26">
    <name type="scientific">Trichoderma lentiforme</name>
    <dbReference type="NCBI Taxonomy" id="1567552"/>
    <lineage>
        <taxon>Eukaryota</taxon>
        <taxon>Fungi</taxon>
        <taxon>Dikarya</taxon>
        <taxon>Ascomycota</taxon>
        <taxon>Pezizomycotina</taxon>
        <taxon>Sordariomycetes</taxon>
        <taxon>Hypocreomycetidae</taxon>
        <taxon>Hypocreales</taxon>
        <taxon>Hypocreaceae</taxon>
        <taxon>Trichoderma</taxon>
    </lineage>
</organism>
<feature type="transmembrane region" description="Helical" evidence="18">
    <location>
        <begin position="1944"/>
        <end position="1975"/>
    </location>
</feature>
<keyword evidence="13" id="KW-0511">Multifunctional enzyme</keyword>
<feature type="compositionally biased region" description="Basic and acidic residues" evidence="17">
    <location>
        <begin position="2280"/>
        <end position="2294"/>
    </location>
</feature>
<evidence type="ECO:0000256" key="11">
    <source>
        <dbReference type="ARBA" id="ARBA00022801"/>
    </source>
</evidence>
<evidence type="ECO:0000256" key="4">
    <source>
        <dbReference type="ARBA" id="ARBA00004496"/>
    </source>
</evidence>
<gene>
    <name evidence="25" type="ORF">CFAM422_001546</name>
</gene>
<comment type="caution">
    <text evidence="25">The sequence shown here is derived from an EMBL/GenBank/DDBJ whole genome shotgun (WGS) entry which is preliminary data.</text>
</comment>
<evidence type="ECO:0000259" key="22">
    <source>
        <dbReference type="Pfam" id="PF14701"/>
    </source>
</evidence>
<evidence type="ECO:0000256" key="6">
    <source>
        <dbReference type="ARBA" id="ARBA00012778"/>
    </source>
</evidence>
<dbReference type="EC" id="3.2.1.33" evidence="6"/>
<evidence type="ECO:0000256" key="5">
    <source>
        <dbReference type="ARBA" id="ARBA00012560"/>
    </source>
</evidence>
<comment type="similarity">
    <text evidence="15">Belongs to the glycogen debranching enzyme family.</text>
</comment>
<dbReference type="Pfam" id="PF14702">
    <property type="entry name" value="hGDE_central"/>
    <property type="match status" value="1"/>
</dbReference>
<keyword evidence="12" id="KW-0320">Glycogen biosynthesis</keyword>
<dbReference type="Pfam" id="PF14699">
    <property type="entry name" value="hGDE_N"/>
    <property type="match status" value="1"/>
</dbReference>
<dbReference type="PANTHER" id="PTHR10569">
    <property type="entry name" value="GLYCOGEN DEBRANCHING ENZYME"/>
    <property type="match status" value="1"/>
</dbReference>
<evidence type="ECO:0000256" key="9">
    <source>
        <dbReference type="ARBA" id="ARBA00022676"/>
    </source>
</evidence>
<dbReference type="InterPro" id="IPR008928">
    <property type="entry name" value="6-hairpin_glycosidase_sf"/>
</dbReference>
<dbReference type="GO" id="GO:0005978">
    <property type="term" value="P:glycogen biosynthetic process"/>
    <property type="evidence" value="ECO:0007669"/>
    <property type="project" value="UniProtKB-KW"/>
</dbReference>
<dbReference type="InterPro" id="IPR010401">
    <property type="entry name" value="AGL/Gdb1"/>
</dbReference>
<dbReference type="Gene3D" id="1.50.10.10">
    <property type="match status" value="1"/>
</dbReference>
<feature type="transmembrane region" description="Helical" evidence="18">
    <location>
        <begin position="2222"/>
        <end position="2242"/>
    </location>
</feature>
<reference evidence="25 26" key="1">
    <citation type="submission" date="2018-06" db="EMBL/GenBank/DDBJ databases">
        <title>Genome analysis of cellulolytic fungus Trichoderma lentiforme CFAM-422.</title>
        <authorList>
            <person name="Steindorff A.S."/>
            <person name="Formighieri E.F."/>
            <person name="Midorikawa G.E.O."/>
            <person name="Tamietti M.S."/>
            <person name="Ramos E.Z."/>
            <person name="Silva A.S."/>
            <person name="Bon E.P.S."/>
            <person name="Mendes T.D."/>
            <person name="Damaso M.C.T."/>
            <person name="Favaro L.C.L."/>
        </authorList>
    </citation>
    <scope>NUCLEOTIDE SEQUENCE [LARGE SCALE GENOMIC DNA]</scope>
    <source>
        <strain evidence="25 26">CFAM-422</strain>
    </source>
</reference>
<evidence type="ECO:0000259" key="21">
    <source>
        <dbReference type="Pfam" id="PF14699"/>
    </source>
</evidence>